<organism evidence="4 5">
    <name type="scientific">Triticum turgidum subsp. durum</name>
    <name type="common">Durum wheat</name>
    <name type="synonym">Triticum durum</name>
    <dbReference type="NCBI Taxonomy" id="4567"/>
    <lineage>
        <taxon>Eukaryota</taxon>
        <taxon>Viridiplantae</taxon>
        <taxon>Streptophyta</taxon>
        <taxon>Embryophyta</taxon>
        <taxon>Tracheophyta</taxon>
        <taxon>Spermatophyta</taxon>
        <taxon>Magnoliopsida</taxon>
        <taxon>Liliopsida</taxon>
        <taxon>Poales</taxon>
        <taxon>Poaceae</taxon>
        <taxon>BOP clade</taxon>
        <taxon>Pooideae</taxon>
        <taxon>Triticodae</taxon>
        <taxon>Triticeae</taxon>
        <taxon>Triticinae</taxon>
        <taxon>Triticum</taxon>
    </lineage>
</organism>
<sequence length="454" mass="50803">MEAQPREIDAHPSSSAPAAAASSSSSLTESAVVQVMANRTCSASASSLFASSRPQGWAELPDDLLRPIVALLRSFRDLLAFGTTCRHWCDLFSAHRSSVQPLLLHPNLRTNGGQTLSHNCWILFHKCTWRLADPAATSSSRGFLSLSDLRSMTFVRYSHGQLIFYDNNGFHIVNPLSGTKVGPPSLQSVHFTCISYVTLTAPVASTDSHLLVGAGAYLFLWRIGSDSWTKHSPKVGRFSIEQNVAFKGKTYALGSFGWFYIIHLSPSLIVEKFKVVFEEDKTEDLYSANEKAWLVVCGDTLLLIKLVEAGRLMRSEAFQFMAFKLESLDTMTKKARWVKVNKLDNWAIFISVDERCEALSCMNPEGWGGRSNHIYFPSYQSEKPWAAVQLRKKCYYHSTQLFNTGRRYLKLESTWVFPTRFLVTSCDDLTAVSAVGGRILLCCSDSTMFPCYRD</sequence>
<evidence type="ECO:0000256" key="1">
    <source>
        <dbReference type="SAM" id="MobiDB-lite"/>
    </source>
</evidence>
<dbReference type="PANTHER" id="PTHR33800">
    <property type="entry name" value="OS06G0113600 PROTEIN"/>
    <property type="match status" value="1"/>
</dbReference>
<feature type="domain" description="KIB1-4 beta-propeller" evidence="2">
    <location>
        <begin position="145"/>
        <end position="377"/>
    </location>
</feature>
<evidence type="ECO:0000313" key="5">
    <source>
        <dbReference type="Proteomes" id="UP000324705"/>
    </source>
</evidence>
<feature type="domain" description="F-box" evidence="3">
    <location>
        <begin position="57"/>
        <end position="93"/>
    </location>
</feature>
<protein>
    <recommendedName>
        <fullName evidence="6">F-box domain-containing protein</fullName>
    </recommendedName>
</protein>
<dbReference type="CDD" id="cd09917">
    <property type="entry name" value="F-box_SF"/>
    <property type="match status" value="1"/>
</dbReference>
<dbReference type="InterPro" id="IPR001810">
    <property type="entry name" value="F-box_dom"/>
</dbReference>
<keyword evidence="5" id="KW-1185">Reference proteome</keyword>
<gene>
    <name evidence="4" type="ORF">TRITD_4Av1G254420</name>
</gene>
<dbReference type="Gramene" id="TRITD4Av1G254420.2">
    <property type="protein sequence ID" value="TRITD4Av1G254420.2"/>
    <property type="gene ID" value="TRITD4Av1G254420"/>
</dbReference>
<evidence type="ECO:0000313" key="4">
    <source>
        <dbReference type="EMBL" id="VAH99344.1"/>
    </source>
</evidence>
<dbReference type="Gene3D" id="1.20.1280.50">
    <property type="match status" value="1"/>
</dbReference>
<proteinExistence type="predicted"/>
<dbReference type="Pfam" id="PF12937">
    <property type="entry name" value="F-box-like"/>
    <property type="match status" value="1"/>
</dbReference>
<dbReference type="Pfam" id="PF03478">
    <property type="entry name" value="Beta-prop_KIB1-4"/>
    <property type="match status" value="1"/>
</dbReference>
<dbReference type="InterPro" id="IPR036047">
    <property type="entry name" value="F-box-like_dom_sf"/>
</dbReference>
<dbReference type="PANTHER" id="PTHR33800:SF25">
    <property type="entry name" value="F-BOX DOMAIN-CONTAINING PROTEIN"/>
    <property type="match status" value="1"/>
</dbReference>
<dbReference type="SUPFAM" id="SSF81383">
    <property type="entry name" value="F-box domain"/>
    <property type="match status" value="1"/>
</dbReference>
<evidence type="ECO:0000259" key="3">
    <source>
        <dbReference type="Pfam" id="PF12937"/>
    </source>
</evidence>
<dbReference type="Proteomes" id="UP000324705">
    <property type="component" value="Chromosome 4A"/>
</dbReference>
<name>A0A9R0SPT3_TRITD</name>
<accession>A0A9R0SPT3</accession>
<feature type="compositionally biased region" description="Low complexity" evidence="1">
    <location>
        <begin position="12"/>
        <end position="21"/>
    </location>
</feature>
<evidence type="ECO:0000259" key="2">
    <source>
        <dbReference type="Pfam" id="PF03478"/>
    </source>
</evidence>
<evidence type="ECO:0008006" key="6">
    <source>
        <dbReference type="Google" id="ProtNLM"/>
    </source>
</evidence>
<dbReference type="AlphaFoldDB" id="A0A9R0SPT3"/>
<dbReference type="EMBL" id="LT934117">
    <property type="protein sequence ID" value="VAH99344.1"/>
    <property type="molecule type" value="Genomic_DNA"/>
</dbReference>
<dbReference type="InterPro" id="IPR005174">
    <property type="entry name" value="KIB1-4_b-propeller"/>
</dbReference>
<feature type="region of interest" description="Disordered" evidence="1">
    <location>
        <begin position="1"/>
        <end position="21"/>
    </location>
</feature>
<reference evidence="4 5" key="1">
    <citation type="submission" date="2017-09" db="EMBL/GenBank/DDBJ databases">
        <authorList>
            <consortium name="International Durum Wheat Genome Sequencing Consortium (IDWGSC)"/>
            <person name="Milanesi L."/>
        </authorList>
    </citation>
    <scope>NUCLEOTIDE SEQUENCE [LARGE SCALE GENOMIC DNA]</scope>
    <source>
        <strain evidence="5">cv. Svevo</strain>
    </source>
</reference>
<feature type="compositionally biased region" description="Basic and acidic residues" evidence="1">
    <location>
        <begin position="1"/>
        <end position="10"/>
    </location>
</feature>